<evidence type="ECO:0000313" key="10">
    <source>
        <dbReference type="Proteomes" id="UP000070544"/>
    </source>
</evidence>
<dbReference type="InterPro" id="IPR032705">
    <property type="entry name" value="ORC4_C"/>
</dbReference>
<feature type="compositionally biased region" description="Low complexity" evidence="7">
    <location>
        <begin position="1"/>
        <end position="17"/>
    </location>
</feature>
<dbReference type="OrthoDB" id="343623at2759"/>
<dbReference type="SUPFAM" id="SSF52540">
    <property type="entry name" value="P-loop containing nucleoside triphosphate hydrolases"/>
    <property type="match status" value="1"/>
</dbReference>
<dbReference type="GO" id="GO:0003688">
    <property type="term" value="F:DNA replication origin binding"/>
    <property type="evidence" value="ECO:0007669"/>
    <property type="project" value="TreeGrafter"/>
</dbReference>
<keyword evidence="10" id="KW-1185">Reference proteome</keyword>
<comment type="subcellular location">
    <subcellularLocation>
        <location evidence="1">Nucleus</location>
    </subcellularLocation>
</comment>
<dbReference type="Pfam" id="PF13191">
    <property type="entry name" value="AAA_16"/>
    <property type="match status" value="1"/>
</dbReference>
<feature type="region of interest" description="Disordered" evidence="7">
    <location>
        <begin position="162"/>
        <end position="181"/>
    </location>
</feature>
<dbReference type="PANTHER" id="PTHR12087">
    <property type="entry name" value="ORIGIN RECOGNITION COMPLEX SUBUNIT 4"/>
    <property type="match status" value="1"/>
</dbReference>
<dbReference type="InterPro" id="IPR016527">
    <property type="entry name" value="ORC4"/>
</dbReference>
<evidence type="ECO:0000256" key="5">
    <source>
        <dbReference type="ARBA" id="ARBA00023125"/>
    </source>
</evidence>
<name>A0A139AQK3_GONPJ</name>
<dbReference type="STRING" id="1344416.A0A139AQK3"/>
<feature type="domain" description="AAA+ ATPase" evidence="8">
    <location>
        <begin position="134"/>
        <end position="313"/>
    </location>
</feature>
<feature type="region of interest" description="Disordered" evidence="7">
    <location>
        <begin position="1"/>
        <end position="91"/>
    </location>
</feature>
<dbReference type="InterPro" id="IPR027417">
    <property type="entry name" value="P-loop_NTPase"/>
</dbReference>
<feature type="compositionally biased region" description="Polar residues" evidence="7">
    <location>
        <begin position="62"/>
        <end position="71"/>
    </location>
</feature>
<sequence>MPPRTATSSAPALATSTMESHSPTQTRKSKRTRSEMEESDADEGVVSTPKGKGKGKAPMASTPRNDTSAGLSSPAARDPHEPSQQTIHDATLARAVVVDRLSGRIVPEKEELVGLDEQYSALMTVLEGTVARGESNSVLLVGERGCGKTATLDRVLQDLHARLRSSPPSPPTAASTNAPAEHLPSKPFLLVRLNGRVHTDDKLAVRDIVRQLDVERDMEGTEFSSLSPLMHHLLSLLRLSDRTTVPVVFVLDELDAFADRPGQRLLYNLLDAVQGEKGNVAVVAIAAGVDVLDKLEKRVKSRFSGRRILFHPPTGMPAFETLARNALTVRVQHRVSAEYAEMYAKRMEALLADPSFKKTLKRLSELSSDPRSVLWAMIPAAAQISPAKPFLEPGAFDGIANPPDVVATEIRCLPPLSLVLLCAAVRMQRRSIPCFNFAMCWDEYRSLVNRASARGSAGAVERWKKSVCLKAWDHLTSREFLQPQGGSLGGLGGANKAPKEHRMYRLAVEADDVERAAGGPGVSADVRTWARE</sequence>
<dbReference type="OMA" id="WNTHIEN"/>
<dbReference type="InterPro" id="IPR003593">
    <property type="entry name" value="AAA+_ATPase"/>
</dbReference>
<evidence type="ECO:0000256" key="4">
    <source>
        <dbReference type="ARBA" id="ARBA00022705"/>
    </source>
</evidence>
<dbReference type="GO" id="GO:0005664">
    <property type="term" value="C:nuclear origin of replication recognition complex"/>
    <property type="evidence" value="ECO:0007669"/>
    <property type="project" value="TreeGrafter"/>
</dbReference>
<dbReference type="AlphaFoldDB" id="A0A139AQK3"/>
<dbReference type="InterPro" id="IPR041664">
    <property type="entry name" value="AAA_16"/>
</dbReference>
<evidence type="ECO:0000313" key="9">
    <source>
        <dbReference type="EMBL" id="KXS18783.1"/>
    </source>
</evidence>
<keyword evidence="6" id="KW-0539">Nucleus</keyword>
<reference evidence="9 10" key="1">
    <citation type="journal article" date="2015" name="Genome Biol. Evol.">
        <title>Phylogenomic analyses indicate that early fungi evolved digesting cell walls of algal ancestors of land plants.</title>
        <authorList>
            <person name="Chang Y."/>
            <person name="Wang S."/>
            <person name="Sekimoto S."/>
            <person name="Aerts A.L."/>
            <person name="Choi C."/>
            <person name="Clum A."/>
            <person name="LaButti K.M."/>
            <person name="Lindquist E.A."/>
            <person name="Yee Ngan C."/>
            <person name="Ohm R.A."/>
            <person name="Salamov A.A."/>
            <person name="Grigoriev I.V."/>
            <person name="Spatafora J.W."/>
            <person name="Berbee M.L."/>
        </authorList>
    </citation>
    <scope>NUCLEOTIDE SEQUENCE [LARGE SCALE GENOMIC DNA]</scope>
    <source>
        <strain evidence="9 10">JEL478</strain>
    </source>
</reference>
<gene>
    <name evidence="9" type="ORF">M427DRAFT_175983</name>
</gene>
<organism evidence="9 10">
    <name type="scientific">Gonapodya prolifera (strain JEL478)</name>
    <name type="common">Monoblepharis prolifera</name>
    <dbReference type="NCBI Taxonomy" id="1344416"/>
    <lineage>
        <taxon>Eukaryota</taxon>
        <taxon>Fungi</taxon>
        <taxon>Fungi incertae sedis</taxon>
        <taxon>Chytridiomycota</taxon>
        <taxon>Chytridiomycota incertae sedis</taxon>
        <taxon>Monoblepharidomycetes</taxon>
        <taxon>Monoblepharidales</taxon>
        <taxon>Gonapodyaceae</taxon>
        <taxon>Gonapodya</taxon>
    </lineage>
</organism>
<protein>
    <recommendedName>
        <fullName evidence="3">Origin recognition complex subunit 4</fullName>
    </recommendedName>
</protein>
<dbReference type="Proteomes" id="UP000070544">
    <property type="component" value="Unassembled WGS sequence"/>
</dbReference>
<proteinExistence type="inferred from homology"/>
<dbReference type="GO" id="GO:0006270">
    <property type="term" value="P:DNA replication initiation"/>
    <property type="evidence" value="ECO:0007669"/>
    <property type="project" value="TreeGrafter"/>
</dbReference>
<dbReference type="Gene3D" id="3.40.50.300">
    <property type="entry name" value="P-loop containing nucleotide triphosphate hydrolases"/>
    <property type="match status" value="1"/>
</dbReference>
<dbReference type="Pfam" id="PF14629">
    <property type="entry name" value="ORC4_C"/>
    <property type="match status" value="1"/>
</dbReference>
<evidence type="ECO:0000256" key="7">
    <source>
        <dbReference type="SAM" id="MobiDB-lite"/>
    </source>
</evidence>
<dbReference type="EMBL" id="KQ965740">
    <property type="protein sequence ID" value="KXS18783.1"/>
    <property type="molecule type" value="Genomic_DNA"/>
</dbReference>
<evidence type="ECO:0000256" key="6">
    <source>
        <dbReference type="ARBA" id="ARBA00023242"/>
    </source>
</evidence>
<evidence type="ECO:0000256" key="3">
    <source>
        <dbReference type="ARBA" id="ARBA00019083"/>
    </source>
</evidence>
<evidence type="ECO:0000259" key="8">
    <source>
        <dbReference type="SMART" id="SM00382"/>
    </source>
</evidence>
<accession>A0A139AQK3</accession>
<keyword evidence="5" id="KW-0238">DNA-binding</keyword>
<dbReference type="SMART" id="SM00382">
    <property type="entry name" value="AAA"/>
    <property type="match status" value="1"/>
</dbReference>
<comment type="similarity">
    <text evidence="2">Belongs to the ORC4 family.</text>
</comment>
<evidence type="ECO:0000256" key="1">
    <source>
        <dbReference type="ARBA" id="ARBA00004123"/>
    </source>
</evidence>
<keyword evidence="4" id="KW-0235">DNA replication</keyword>
<dbReference type="PANTHER" id="PTHR12087:SF0">
    <property type="entry name" value="ORIGIN RECOGNITION COMPLEX SUBUNIT 4"/>
    <property type="match status" value="1"/>
</dbReference>
<evidence type="ECO:0000256" key="2">
    <source>
        <dbReference type="ARBA" id="ARBA00005334"/>
    </source>
</evidence>